<dbReference type="Gene3D" id="2.40.340.10">
    <property type="entry name" value="MoeA, C-terminal, domain IV"/>
    <property type="match status" value="1"/>
</dbReference>
<dbReference type="Gene3D" id="3.40.980.10">
    <property type="entry name" value="MoaB/Mog-like domain"/>
    <property type="match status" value="1"/>
</dbReference>
<dbReference type="EMBL" id="CP000561">
    <property type="protein sequence ID" value="ABO08408.1"/>
    <property type="molecule type" value="Genomic_DNA"/>
</dbReference>
<dbReference type="RefSeq" id="WP_011849666.1">
    <property type="nucleotide sequence ID" value="NC_009073.1"/>
</dbReference>
<dbReference type="HOGENOM" id="CLU_010186_7_2_2"/>
<keyword evidence="3" id="KW-1185">Reference proteome</keyword>
<dbReference type="STRING" id="410359.Pcal_0983"/>
<dbReference type="CDD" id="cd00887">
    <property type="entry name" value="MoeA"/>
    <property type="match status" value="1"/>
</dbReference>
<dbReference type="GO" id="GO:0005737">
    <property type="term" value="C:cytoplasm"/>
    <property type="evidence" value="ECO:0007669"/>
    <property type="project" value="TreeGrafter"/>
</dbReference>
<name>A3MUU1_PYRCJ</name>
<protein>
    <submittedName>
        <fullName evidence="2">Molybdopterin molybdochelatase</fullName>
    </submittedName>
</protein>
<dbReference type="Proteomes" id="UP000001431">
    <property type="component" value="Chromosome"/>
</dbReference>
<dbReference type="GO" id="GO:0006777">
    <property type="term" value="P:Mo-molybdopterin cofactor biosynthetic process"/>
    <property type="evidence" value="ECO:0007669"/>
    <property type="project" value="TreeGrafter"/>
</dbReference>
<dbReference type="OrthoDB" id="31371at2157"/>
<dbReference type="SMART" id="SM00852">
    <property type="entry name" value="MoCF_biosynth"/>
    <property type="match status" value="1"/>
</dbReference>
<proteinExistence type="predicted"/>
<dbReference type="InterPro" id="IPR036688">
    <property type="entry name" value="MoeA_C_domain_IV_sf"/>
</dbReference>
<accession>A3MUU1</accession>
<dbReference type="SUPFAM" id="SSF63882">
    <property type="entry name" value="MoeA N-terminal region -like"/>
    <property type="match status" value="1"/>
</dbReference>
<gene>
    <name evidence="2" type="ordered locus">Pcal_0983</name>
</gene>
<dbReference type="eggNOG" id="arCOG00216">
    <property type="taxonomic scope" value="Archaea"/>
</dbReference>
<dbReference type="Pfam" id="PF03453">
    <property type="entry name" value="MoeA_N"/>
    <property type="match status" value="1"/>
</dbReference>
<dbReference type="Gene3D" id="2.170.190.11">
    <property type="entry name" value="Molybdopterin biosynthesis moea protein, domain 3"/>
    <property type="match status" value="1"/>
</dbReference>
<dbReference type="InterPro" id="IPR036135">
    <property type="entry name" value="MoeA_linker/N_sf"/>
</dbReference>
<dbReference type="PANTHER" id="PTHR10192:SF19">
    <property type="entry name" value="MOLYBDOPTERIN BIOSYNTHESIS PROTEIN MJ0666-RELATED"/>
    <property type="match status" value="1"/>
</dbReference>
<evidence type="ECO:0000313" key="3">
    <source>
        <dbReference type="Proteomes" id="UP000001431"/>
    </source>
</evidence>
<dbReference type="InterPro" id="IPR036425">
    <property type="entry name" value="MoaB/Mog-like_dom_sf"/>
</dbReference>
<reference evidence="2" key="1">
    <citation type="submission" date="2007-02" db="EMBL/GenBank/DDBJ databases">
        <title>Complete sequence of Pyrobaculum calidifontis JCM 11548.</title>
        <authorList>
            <consortium name="US DOE Joint Genome Institute"/>
            <person name="Copeland A."/>
            <person name="Lucas S."/>
            <person name="Lapidus A."/>
            <person name="Barry K."/>
            <person name="Glavina del Rio T."/>
            <person name="Dalin E."/>
            <person name="Tice H."/>
            <person name="Pitluck S."/>
            <person name="Chain P."/>
            <person name="Malfatti S."/>
            <person name="Shin M."/>
            <person name="Vergez L."/>
            <person name="Schmutz J."/>
            <person name="Larimer F."/>
            <person name="Land M."/>
            <person name="Hauser L."/>
            <person name="Kyrpides N."/>
            <person name="Mikhailova N."/>
            <person name="Cozen A.E."/>
            <person name="Fitz-Gibbon S.T."/>
            <person name="House C.H."/>
            <person name="Saltikov C."/>
            <person name="Lowe T.M."/>
            <person name="Richardson P."/>
        </authorList>
    </citation>
    <scope>NUCLEOTIDE SEQUENCE [LARGE SCALE GENOMIC DNA]</scope>
    <source>
        <strain evidence="2">JCM 11548</strain>
    </source>
</reference>
<dbReference type="InterPro" id="IPR005110">
    <property type="entry name" value="MoeA_linker/N"/>
</dbReference>
<dbReference type="Pfam" id="PF00994">
    <property type="entry name" value="MoCF_biosynth"/>
    <property type="match status" value="1"/>
</dbReference>
<dbReference type="SUPFAM" id="SSF53218">
    <property type="entry name" value="Molybdenum cofactor biosynthesis proteins"/>
    <property type="match status" value="1"/>
</dbReference>
<dbReference type="InterPro" id="IPR001453">
    <property type="entry name" value="MoaB/Mog_dom"/>
</dbReference>
<dbReference type="Gene3D" id="3.90.105.10">
    <property type="entry name" value="Molybdopterin biosynthesis moea protein, domain 2"/>
    <property type="match status" value="1"/>
</dbReference>
<dbReference type="PANTHER" id="PTHR10192">
    <property type="entry name" value="MOLYBDOPTERIN BIOSYNTHESIS PROTEIN"/>
    <property type="match status" value="1"/>
</dbReference>
<sequence length="411" mass="44645">MRYLAGLNPLAKVAEILPLVKKIGDVKKIATWDAVGYVAARDVAAPHDYPPYPRAAYDGYAVSSEATPGRFKVVGRVLVGQFRRDLSLKPGETVYVTVGAFLPEGADAVVPEEAVKREGDYVEVERRYEKYANVDPPGSYVQRGALLVKQGQVITPFDVVGLLDVGVTTVPVYRKATVGIVATGDELVVPPIDPEVAAELVMRGKVIESTATLVEWYIRTFMPYVEVREKVVTGDKHEEVRAAVDRFLAQYDAVIITGGAGPSEIDHFYKLGYQGLRGFRMRPGRPTSVAVVEGKPIFGLSGYPISALHGVVRIVEPVLRHMANVTRGMGQGWTYATITQDVRGEMAQIVRVRLELGEGGLYATPIKVHHHSFTEVDACGVALIPPGGVKKGDVVAVLAYRDVRRLGPTLG</sequence>
<dbReference type="InterPro" id="IPR038987">
    <property type="entry name" value="MoeA-like"/>
</dbReference>
<feature type="domain" description="MoaB/Mog" evidence="1">
    <location>
        <begin position="179"/>
        <end position="321"/>
    </location>
</feature>
<evidence type="ECO:0000259" key="1">
    <source>
        <dbReference type="SMART" id="SM00852"/>
    </source>
</evidence>
<dbReference type="AlphaFoldDB" id="A3MUU1"/>
<organism evidence="2 3">
    <name type="scientific">Pyrobaculum calidifontis (strain DSM 21063 / JCM 11548 / VA1)</name>
    <dbReference type="NCBI Taxonomy" id="410359"/>
    <lineage>
        <taxon>Archaea</taxon>
        <taxon>Thermoproteota</taxon>
        <taxon>Thermoprotei</taxon>
        <taxon>Thermoproteales</taxon>
        <taxon>Thermoproteaceae</taxon>
        <taxon>Pyrobaculum</taxon>
    </lineage>
</organism>
<evidence type="ECO:0000313" key="2">
    <source>
        <dbReference type="EMBL" id="ABO08408.1"/>
    </source>
</evidence>
<dbReference type="GO" id="GO:0061599">
    <property type="term" value="F:molybdopterin molybdotransferase activity"/>
    <property type="evidence" value="ECO:0007669"/>
    <property type="project" value="TreeGrafter"/>
</dbReference>
<dbReference type="GeneID" id="4909867"/>
<dbReference type="KEGG" id="pcl:Pcal_0983"/>